<evidence type="ECO:0000313" key="6">
    <source>
        <dbReference type="Proteomes" id="UP001057753"/>
    </source>
</evidence>
<dbReference type="RefSeq" id="WP_257822642.1">
    <property type="nucleotide sequence ID" value="NZ_JABXYM010000001.1"/>
</dbReference>
<keyword evidence="1" id="KW-0813">Transport</keyword>
<dbReference type="CDD" id="cd03230">
    <property type="entry name" value="ABC_DR_subfamily_A"/>
    <property type="match status" value="1"/>
</dbReference>
<dbReference type="GO" id="GO:0005524">
    <property type="term" value="F:ATP binding"/>
    <property type="evidence" value="ECO:0007669"/>
    <property type="project" value="UniProtKB-KW"/>
</dbReference>
<dbReference type="PANTHER" id="PTHR42939">
    <property type="entry name" value="ABC TRANSPORTER ATP-BINDING PROTEIN ALBC-RELATED"/>
    <property type="match status" value="1"/>
</dbReference>
<dbReference type="PROSITE" id="PS50893">
    <property type="entry name" value="ABC_TRANSPORTER_2"/>
    <property type="match status" value="1"/>
</dbReference>
<gene>
    <name evidence="5" type="ORF">HXA33_17260</name>
</gene>
<dbReference type="SUPFAM" id="SSF52540">
    <property type="entry name" value="P-loop containing nucleoside triphosphate hydrolases"/>
    <property type="match status" value="1"/>
</dbReference>
<dbReference type="GO" id="GO:0016887">
    <property type="term" value="F:ATP hydrolysis activity"/>
    <property type="evidence" value="ECO:0007669"/>
    <property type="project" value="InterPro"/>
</dbReference>
<dbReference type="EMBL" id="JABXYM010000001">
    <property type="protein sequence ID" value="MCR6098286.1"/>
    <property type="molecule type" value="Genomic_DNA"/>
</dbReference>
<dbReference type="InterPro" id="IPR027417">
    <property type="entry name" value="P-loop_NTPase"/>
</dbReference>
<feature type="domain" description="ABC transporter" evidence="4">
    <location>
        <begin position="2"/>
        <end position="229"/>
    </location>
</feature>
<reference evidence="5" key="1">
    <citation type="submission" date="2020-06" db="EMBL/GenBank/DDBJ databases">
        <title>Insight into the genomes of haloalkaliphilic bacilli from Kenyan soda lakes.</title>
        <authorList>
            <person name="Mwirichia R."/>
            <person name="Villamizar G.C."/>
            <person name="Poehlein A."/>
            <person name="Mugweru J."/>
            <person name="Kipnyargis A."/>
            <person name="Kiplimo D."/>
            <person name="Orwa P."/>
            <person name="Daniel R."/>
        </authorList>
    </citation>
    <scope>NUCLEOTIDE SEQUENCE</scope>
    <source>
        <strain evidence="5">B1096_S55</strain>
    </source>
</reference>
<keyword evidence="2" id="KW-0547">Nucleotide-binding</keyword>
<dbReference type="SMART" id="SM00382">
    <property type="entry name" value="AAA"/>
    <property type="match status" value="1"/>
</dbReference>
<dbReference type="InterPro" id="IPR003439">
    <property type="entry name" value="ABC_transporter-like_ATP-bd"/>
</dbReference>
<dbReference type="InterPro" id="IPR003593">
    <property type="entry name" value="AAA+_ATPase"/>
</dbReference>
<evidence type="ECO:0000256" key="1">
    <source>
        <dbReference type="ARBA" id="ARBA00022448"/>
    </source>
</evidence>
<proteinExistence type="predicted"/>
<dbReference type="PANTHER" id="PTHR42939:SF1">
    <property type="entry name" value="ABC TRANSPORTER ATP-BINDING PROTEIN ALBC-RELATED"/>
    <property type="match status" value="1"/>
</dbReference>
<name>A0A9Q4B4R9_SALAG</name>
<keyword evidence="3 5" id="KW-0067">ATP-binding</keyword>
<organism evidence="5 6">
    <name type="scientific">Salipaludibacillus agaradhaerens</name>
    <name type="common">Bacillus agaradhaerens</name>
    <dbReference type="NCBI Taxonomy" id="76935"/>
    <lineage>
        <taxon>Bacteria</taxon>
        <taxon>Bacillati</taxon>
        <taxon>Bacillota</taxon>
        <taxon>Bacilli</taxon>
        <taxon>Bacillales</taxon>
        <taxon>Bacillaceae</taxon>
    </lineage>
</organism>
<keyword evidence="6" id="KW-1185">Reference proteome</keyword>
<dbReference type="InterPro" id="IPR051782">
    <property type="entry name" value="ABC_Transporter_VariousFunc"/>
</dbReference>
<dbReference type="Gene3D" id="3.40.50.300">
    <property type="entry name" value="P-loop containing nucleotide triphosphate hydrolases"/>
    <property type="match status" value="1"/>
</dbReference>
<dbReference type="AlphaFoldDB" id="A0A9Q4B4R9"/>
<evidence type="ECO:0000256" key="3">
    <source>
        <dbReference type="ARBA" id="ARBA00022840"/>
    </source>
</evidence>
<dbReference type="Pfam" id="PF00005">
    <property type="entry name" value="ABC_tran"/>
    <property type="match status" value="1"/>
</dbReference>
<dbReference type="Proteomes" id="UP001057753">
    <property type="component" value="Unassembled WGS sequence"/>
</dbReference>
<evidence type="ECO:0000256" key="2">
    <source>
        <dbReference type="ARBA" id="ARBA00022741"/>
    </source>
</evidence>
<comment type="caution">
    <text evidence="5">The sequence shown here is derived from an EMBL/GenBank/DDBJ whole genome shotgun (WGS) entry which is preliminary data.</text>
</comment>
<accession>A0A9Q4B4R9</accession>
<evidence type="ECO:0000259" key="4">
    <source>
        <dbReference type="PROSITE" id="PS50893"/>
    </source>
</evidence>
<sequence>MIEIKNITKKFDNNLVFKNLNLEIKPGLIYGIVGVNGAGKTTLLKSIAGLFDLEKGIILVNGESNVKKKANSKIGYVPEQSALYDYLTGEEYLLFAASTFGLEKRAALNSINDILGKLNLIDAKNELISTYSNGMKQKIAIASALLKKPEYLLLDEPLTGIDLITSQQIRKYLNDFAKTKSVLMTTHLLELAHSICDTVLILHRNEIVEVFDPKLYKLKDMEEKINQVYLSQN</sequence>
<protein>
    <submittedName>
        <fullName evidence="5">ABC transporter ATP-binding protein</fullName>
    </submittedName>
</protein>
<evidence type="ECO:0000313" key="5">
    <source>
        <dbReference type="EMBL" id="MCR6098286.1"/>
    </source>
</evidence>